<accession>A0AAV3NXV4</accession>
<dbReference type="EMBL" id="BAABME010015902">
    <property type="protein sequence ID" value="GAA0143561.1"/>
    <property type="molecule type" value="Genomic_DNA"/>
</dbReference>
<dbReference type="AlphaFoldDB" id="A0AAV3NXV4"/>
<evidence type="ECO:0000313" key="2">
    <source>
        <dbReference type="Proteomes" id="UP001454036"/>
    </source>
</evidence>
<proteinExistence type="predicted"/>
<dbReference type="PANTHER" id="PTHR34835:SF34">
    <property type="entry name" value="OS08G0555500 PROTEIN"/>
    <property type="match status" value="1"/>
</dbReference>
<dbReference type="Proteomes" id="UP001454036">
    <property type="component" value="Unassembled WGS sequence"/>
</dbReference>
<comment type="caution">
    <text evidence="1">The sequence shown here is derived from an EMBL/GenBank/DDBJ whole genome shotgun (WGS) entry which is preliminary data.</text>
</comment>
<evidence type="ECO:0000313" key="1">
    <source>
        <dbReference type="EMBL" id="GAA0143561.1"/>
    </source>
</evidence>
<name>A0AAV3NXV4_LITER</name>
<protein>
    <submittedName>
        <fullName evidence="1">Uncharacterized protein</fullName>
    </submittedName>
</protein>
<dbReference type="PANTHER" id="PTHR34835">
    <property type="entry name" value="OS07G0283600 PROTEIN-RELATED"/>
    <property type="match status" value="1"/>
</dbReference>
<gene>
    <name evidence="1" type="ORF">LIER_35765</name>
</gene>
<organism evidence="1 2">
    <name type="scientific">Lithospermum erythrorhizon</name>
    <name type="common">Purple gromwell</name>
    <name type="synonym">Lithospermum officinale var. erythrorhizon</name>
    <dbReference type="NCBI Taxonomy" id="34254"/>
    <lineage>
        <taxon>Eukaryota</taxon>
        <taxon>Viridiplantae</taxon>
        <taxon>Streptophyta</taxon>
        <taxon>Embryophyta</taxon>
        <taxon>Tracheophyta</taxon>
        <taxon>Spermatophyta</taxon>
        <taxon>Magnoliopsida</taxon>
        <taxon>eudicotyledons</taxon>
        <taxon>Gunneridae</taxon>
        <taxon>Pentapetalae</taxon>
        <taxon>asterids</taxon>
        <taxon>lamiids</taxon>
        <taxon>Boraginales</taxon>
        <taxon>Boraginaceae</taxon>
        <taxon>Boraginoideae</taxon>
        <taxon>Lithospermeae</taxon>
        <taxon>Lithospermum</taxon>
    </lineage>
</organism>
<reference evidence="1 2" key="1">
    <citation type="submission" date="2024-01" db="EMBL/GenBank/DDBJ databases">
        <title>The complete chloroplast genome sequence of Lithospermum erythrorhizon: insights into the phylogenetic relationship among Boraginaceae species and the maternal lineages of purple gromwells.</title>
        <authorList>
            <person name="Okada T."/>
            <person name="Watanabe K."/>
        </authorList>
    </citation>
    <scope>NUCLEOTIDE SEQUENCE [LARGE SCALE GENOMIC DNA]</scope>
</reference>
<sequence length="183" mass="21053">MDKEQPLQKDSRLRHKMKEDVHRVYELPKAGKKIDLKLCSDLSIKKLRAKLNLAENCSAFVNVIELEEKVKSMEDPKVWVKAAIMLVIHNVLCPTNSSLLCLQYAHILEDPSGVTSYNWCSHILEHIKEGIASSRVVNPTIDFHFLMINYMEKMGMESPFLTGKYKRPSLRDWDVTKANQLLA</sequence>
<keyword evidence="2" id="KW-1185">Reference proteome</keyword>